<feature type="coiled-coil region" evidence="1">
    <location>
        <begin position="17"/>
        <end position="61"/>
    </location>
</feature>
<keyword evidence="4" id="KW-1185">Reference proteome</keyword>
<evidence type="ECO:0000313" key="4">
    <source>
        <dbReference type="Proteomes" id="UP000248039"/>
    </source>
</evidence>
<comment type="caution">
    <text evidence="3">The sequence shown here is derived from an EMBL/GenBank/DDBJ whole genome shotgun (WGS) entry which is preliminary data.</text>
</comment>
<evidence type="ECO:0000256" key="1">
    <source>
        <dbReference type="SAM" id="Coils"/>
    </source>
</evidence>
<feature type="region of interest" description="Disordered" evidence="2">
    <location>
        <begin position="67"/>
        <end position="202"/>
    </location>
</feature>
<accession>A0A2V4PBM4</accession>
<feature type="compositionally biased region" description="Low complexity" evidence="2">
    <location>
        <begin position="98"/>
        <end position="107"/>
    </location>
</feature>
<proteinExistence type="predicted"/>
<reference evidence="3 4" key="1">
    <citation type="submission" date="2018-03" db="EMBL/GenBank/DDBJ databases">
        <title>Bioinformatic expansion and discovery of thiopeptide antibiotics.</title>
        <authorList>
            <person name="Schwalen C.J."/>
            <person name="Hudson G.A."/>
            <person name="Mitchell D.A."/>
        </authorList>
    </citation>
    <scope>NUCLEOTIDE SEQUENCE [LARGE SCALE GENOMIC DNA]</scope>
    <source>
        <strain evidence="3 4">ATCC 21389</strain>
    </source>
</reference>
<organism evidence="3 4">
    <name type="scientific">Streptomyces tateyamensis</name>
    <dbReference type="NCBI Taxonomy" id="565073"/>
    <lineage>
        <taxon>Bacteria</taxon>
        <taxon>Bacillati</taxon>
        <taxon>Actinomycetota</taxon>
        <taxon>Actinomycetes</taxon>
        <taxon>Kitasatosporales</taxon>
        <taxon>Streptomycetaceae</taxon>
        <taxon>Streptomyces</taxon>
    </lineage>
</organism>
<name>A0A2V4PBM4_9ACTN</name>
<feature type="compositionally biased region" description="Low complexity" evidence="2">
    <location>
        <begin position="174"/>
        <end position="187"/>
    </location>
</feature>
<gene>
    <name evidence="3" type="ORF">C7C46_00110</name>
</gene>
<dbReference type="Proteomes" id="UP000248039">
    <property type="component" value="Unassembled WGS sequence"/>
</dbReference>
<dbReference type="AlphaFoldDB" id="A0A2V4PBM4"/>
<sequence length="269" mass="27625">MESALHGLNTDEFAATINELERALPAASTERQRLEGLAAQAAAQEKAIHDALENLRALRDHGIEPVAEDRVNAPDELGTPKAGDVATEADTPAPEPVTTAAQAPAKKTAAKDRKQQTTPATPVKQPAKRAKVASVSTPAPAKKTAETKTAEKKTAEKPTEKKTAAKKTADPKKAAAAKATTAATAPQQPAPAAPATAGRGRRDTGVTLDAVVRVLADVPGFLRAGDVVQALGLDDLPGNTNAVRASLARALEKGLATRGGRGEYAAAGK</sequence>
<protein>
    <submittedName>
        <fullName evidence="3">Uncharacterized protein</fullName>
    </submittedName>
</protein>
<evidence type="ECO:0000256" key="2">
    <source>
        <dbReference type="SAM" id="MobiDB-lite"/>
    </source>
</evidence>
<dbReference type="EMBL" id="PYBW01000001">
    <property type="protein sequence ID" value="PYC88523.1"/>
    <property type="molecule type" value="Genomic_DNA"/>
</dbReference>
<keyword evidence="1" id="KW-0175">Coiled coil</keyword>
<evidence type="ECO:0000313" key="3">
    <source>
        <dbReference type="EMBL" id="PYC88523.1"/>
    </source>
</evidence>
<feature type="compositionally biased region" description="Basic and acidic residues" evidence="2">
    <location>
        <begin position="143"/>
        <end position="173"/>
    </location>
</feature>